<dbReference type="GO" id="GO:0005524">
    <property type="term" value="F:ATP binding"/>
    <property type="evidence" value="ECO:0007669"/>
    <property type="project" value="UniProtKB-KW"/>
</dbReference>
<dbReference type="AlphaFoldDB" id="A0A2H5Q3J5"/>
<dbReference type="GO" id="GO:0016887">
    <property type="term" value="F:ATP hydrolysis activity"/>
    <property type="evidence" value="ECO:0007669"/>
    <property type="project" value="TreeGrafter"/>
</dbReference>
<dbReference type="EMBL" id="BDQV01000206">
    <property type="protein sequence ID" value="GAY59218.1"/>
    <property type="molecule type" value="Genomic_DNA"/>
</dbReference>
<dbReference type="PANTHER" id="PTHR11638">
    <property type="entry name" value="ATP-DEPENDENT CLP PROTEASE"/>
    <property type="match status" value="1"/>
</dbReference>
<dbReference type="GO" id="GO:0005737">
    <property type="term" value="C:cytoplasm"/>
    <property type="evidence" value="ECO:0007669"/>
    <property type="project" value="TreeGrafter"/>
</dbReference>
<name>A0A2H5Q3J5_CITUN</name>
<dbReference type="Pfam" id="PF13191">
    <property type="entry name" value="AAA_16"/>
    <property type="match status" value="1"/>
</dbReference>
<dbReference type="PANTHER" id="PTHR11638:SF189">
    <property type="entry name" value="CLP R DOMAIN-CONTAINING PROTEIN"/>
    <property type="match status" value="1"/>
</dbReference>
<dbReference type="GO" id="GO:0034605">
    <property type="term" value="P:cellular response to heat"/>
    <property type="evidence" value="ECO:0007669"/>
    <property type="project" value="TreeGrafter"/>
</dbReference>
<dbReference type="CDD" id="cd00009">
    <property type="entry name" value="AAA"/>
    <property type="match status" value="1"/>
</dbReference>
<evidence type="ECO:0000313" key="5">
    <source>
        <dbReference type="Proteomes" id="UP000236630"/>
    </source>
</evidence>
<reference evidence="4 5" key="1">
    <citation type="journal article" date="2017" name="Front. Genet.">
        <title>Draft sequencing of the heterozygous diploid genome of Satsuma (Citrus unshiu Marc.) using a hybrid assembly approach.</title>
        <authorList>
            <person name="Shimizu T."/>
            <person name="Tanizawa Y."/>
            <person name="Mochizuki T."/>
            <person name="Nagasaki H."/>
            <person name="Yoshioka T."/>
            <person name="Toyoda A."/>
            <person name="Fujiyama A."/>
            <person name="Kaminuma E."/>
            <person name="Nakamura Y."/>
        </authorList>
    </citation>
    <scope>NUCLEOTIDE SEQUENCE [LARGE SCALE GENOMIC DNA]</scope>
    <source>
        <strain evidence="5">cv. Miyagawa wase</strain>
    </source>
</reference>
<accession>A0A2H5Q3J5</accession>
<evidence type="ECO:0000256" key="1">
    <source>
        <dbReference type="ARBA" id="ARBA00022741"/>
    </source>
</evidence>
<gene>
    <name evidence="4" type="ORF">CUMW_192930</name>
</gene>
<dbReference type="Gene3D" id="3.40.50.300">
    <property type="entry name" value="P-loop containing nucleotide triphosphate hydrolases"/>
    <property type="match status" value="1"/>
</dbReference>
<feature type="non-terminal residue" evidence="4">
    <location>
        <position position="173"/>
    </location>
</feature>
<feature type="domain" description="Orc1-like AAA ATPase" evidence="3">
    <location>
        <begin position="33"/>
        <end position="109"/>
    </location>
</feature>
<dbReference type="Proteomes" id="UP000236630">
    <property type="component" value="Unassembled WGS sequence"/>
</dbReference>
<evidence type="ECO:0000256" key="2">
    <source>
        <dbReference type="ARBA" id="ARBA00022840"/>
    </source>
</evidence>
<dbReference type="InterPro" id="IPR041664">
    <property type="entry name" value="AAA_16"/>
</dbReference>
<keyword evidence="5" id="KW-1185">Reference proteome</keyword>
<organism evidence="4 5">
    <name type="scientific">Citrus unshiu</name>
    <name type="common">Satsuma mandarin</name>
    <name type="synonym">Citrus nobilis var. unshiu</name>
    <dbReference type="NCBI Taxonomy" id="55188"/>
    <lineage>
        <taxon>Eukaryota</taxon>
        <taxon>Viridiplantae</taxon>
        <taxon>Streptophyta</taxon>
        <taxon>Embryophyta</taxon>
        <taxon>Tracheophyta</taxon>
        <taxon>Spermatophyta</taxon>
        <taxon>Magnoliopsida</taxon>
        <taxon>eudicotyledons</taxon>
        <taxon>Gunneridae</taxon>
        <taxon>Pentapetalae</taxon>
        <taxon>rosids</taxon>
        <taxon>malvids</taxon>
        <taxon>Sapindales</taxon>
        <taxon>Rutaceae</taxon>
        <taxon>Aurantioideae</taxon>
        <taxon>Citrus</taxon>
    </lineage>
</organism>
<dbReference type="InterPro" id="IPR050130">
    <property type="entry name" value="ClpA_ClpB"/>
</dbReference>
<protein>
    <recommendedName>
        <fullName evidence="3">Orc1-like AAA ATPase domain-containing protein</fullName>
    </recommendedName>
</protein>
<dbReference type="SUPFAM" id="SSF52540">
    <property type="entry name" value="P-loop containing nucleoside triphosphate hydrolases"/>
    <property type="match status" value="1"/>
</dbReference>
<evidence type="ECO:0000259" key="3">
    <source>
        <dbReference type="Pfam" id="PF13191"/>
    </source>
</evidence>
<keyword evidence="2" id="KW-0067">ATP-binding</keyword>
<sequence>MEKLEKEQSVKLETLRKYATDLTNMAQKGKLDPLVGREQQLERVMQILCKRRKNNPCLLGDPGVGKTVIVEGLAQRIVNSSSPFKLQGKKVLKHADARTLAWAACVNKLWHKTALKTSASGELYLHPQFATLGVLPNKLRSVVLPPRLASVAFTPLPPTSFPGCHPALRLLPP</sequence>
<proteinExistence type="predicted"/>
<dbReference type="InterPro" id="IPR027417">
    <property type="entry name" value="P-loop_NTPase"/>
</dbReference>
<dbReference type="STRING" id="55188.A0A2H5Q3J5"/>
<evidence type="ECO:0000313" key="4">
    <source>
        <dbReference type="EMBL" id="GAY59218.1"/>
    </source>
</evidence>
<keyword evidence="1" id="KW-0547">Nucleotide-binding</keyword>
<comment type="caution">
    <text evidence="4">The sequence shown here is derived from an EMBL/GenBank/DDBJ whole genome shotgun (WGS) entry which is preliminary data.</text>
</comment>